<keyword evidence="1" id="KW-0812">Transmembrane</keyword>
<feature type="transmembrane region" description="Helical" evidence="1">
    <location>
        <begin position="45"/>
        <end position="65"/>
    </location>
</feature>
<evidence type="ECO:0000313" key="2">
    <source>
        <dbReference type="EMBL" id="GMS81589.1"/>
    </source>
</evidence>
<sequence>FRHRCSRRPAASIRFYRHFESSKRLVFSSRSIGFEMIFGMDPGVLQAWIVLGLAIIIASVFLLSVSGGQTENVEDCISSFADDILLDIFSRVDQFLSLLLSSKPTYLHLVFPSDP</sequence>
<dbReference type="AlphaFoldDB" id="A0AAV5SFG4"/>
<dbReference type="Proteomes" id="UP001432027">
    <property type="component" value="Unassembled WGS sequence"/>
</dbReference>
<reference evidence="2" key="1">
    <citation type="submission" date="2023-10" db="EMBL/GenBank/DDBJ databases">
        <title>Genome assembly of Pristionchus species.</title>
        <authorList>
            <person name="Yoshida K."/>
            <person name="Sommer R.J."/>
        </authorList>
    </citation>
    <scope>NUCLEOTIDE SEQUENCE</scope>
    <source>
        <strain evidence="2">RS0144</strain>
    </source>
</reference>
<evidence type="ECO:0000256" key="1">
    <source>
        <dbReference type="SAM" id="Phobius"/>
    </source>
</evidence>
<protein>
    <submittedName>
        <fullName evidence="2">Uncharacterized protein</fullName>
    </submittedName>
</protein>
<gene>
    <name evidence="2" type="ORF">PENTCL1PPCAC_3764</name>
</gene>
<dbReference type="EMBL" id="BTSX01000001">
    <property type="protein sequence ID" value="GMS81589.1"/>
    <property type="molecule type" value="Genomic_DNA"/>
</dbReference>
<comment type="caution">
    <text evidence="2">The sequence shown here is derived from an EMBL/GenBank/DDBJ whole genome shotgun (WGS) entry which is preliminary data.</text>
</comment>
<keyword evidence="1" id="KW-1133">Transmembrane helix</keyword>
<name>A0AAV5SFG4_9BILA</name>
<evidence type="ECO:0000313" key="3">
    <source>
        <dbReference type="Proteomes" id="UP001432027"/>
    </source>
</evidence>
<organism evidence="2 3">
    <name type="scientific">Pristionchus entomophagus</name>
    <dbReference type="NCBI Taxonomy" id="358040"/>
    <lineage>
        <taxon>Eukaryota</taxon>
        <taxon>Metazoa</taxon>
        <taxon>Ecdysozoa</taxon>
        <taxon>Nematoda</taxon>
        <taxon>Chromadorea</taxon>
        <taxon>Rhabditida</taxon>
        <taxon>Rhabditina</taxon>
        <taxon>Diplogasteromorpha</taxon>
        <taxon>Diplogasteroidea</taxon>
        <taxon>Neodiplogasteridae</taxon>
        <taxon>Pristionchus</taxon>
    </lineage>
</organism>
<accession>A0AAV5SFG4</accession>
<keyword evidence="1" id="KW-0472">Membrane</keyword>
<feature type="non-terminal residue" evidence="2">
    <location>
        <position position="1"/>
    </location>
</feature>
<keyword evidence="3" id="KW-1185">Reference proteome</keyword>
<proteinExistence type="predicted"/>